<dbReference type="Proteomes" id="UP001610446">
    <property type="component" value="Unassembled WGS sequence"/>
</dbReference>
<name>A0ABR4JLV2_9EURO</name>
<dbReference type="Gene3D" id="4.10.240.10">
    <property type="entry name" value="Zn(2)-C6 fungal-type DNA-binding domain"/>
    <property type="match status" value="1"/>
</dbReference>
<evidence type="ECO:0000256" key="4">
    <source>
        <dbReference type="ARBA" id="ARBA00023242"/>
    </source>
</evidence>
<keyword evidence="1" id="KW-0805">Transcription regulation</keyword>
<feature type="domain" description="Zn(2)-C6 fungal-type" evidence="5">
    <location>
        <begin position="8"/>
        <end position="48"/>
    </location>
</feature>
<dbReference type="PANTHER" id="PTHR31668">
    <property type="entry name" value="GLUCOSE TRANSPORT TRANSCRIPTION REGULATOR RGT1-RELATED-RELATED"/>
    <property type="match status" value="1"/>
</dbReference>
<dbReference type="CDD" id="cd12148">
    <property type="entry name" value="fungal_TF_MHR"/>
    <property type="match status" value="1"/>
</dbReference>
<keyword evidence="7" id="KW-1185">Reference proteome</keyword>
<keyword evidence="2" id="KW-0238">DNA-binding</keyword>
<evidence type="ECO:0000256" key="3">
    <source>
        <dbReference type="ARBA" id="ARBA00023163"/>
    </source>
</evidence>
<dbReference type="PROSITE" id="PS50048">
    <property type="entry name" value="ZN2_CY6_FUNGAL_2"/>
    <property type="match status" value="1"/>
</dbReference>
<evidence type="ECO:0000313" key="6">
    <source>
        <dbReference type="EMBL" id="KAL2841029.1"/>
    </source>
</evidence>
<reference evidence="6 7" key="1">
    <citation type="submission" date="2024-07" db="EMBL/GenBank/DDBJ databases">
        <title>Section-level genome sequencing and comparative genomics of Aspergillus sections Usti and Cavernicolus.</title>
        <authorList>
            <consortium name="Lawrence Berkeley National Laboratory"/>
            <person name="Nybo J.L."/>
            <person name="Vesth T.C."/>
            <person name="Theobald S."/>
            <person name="Frisvad J.C."/>
            <person name="Larsen T.O."/>
            <person name="Kjaerboelling I."/>
            <person name="Rothschild-Mancinelli K."/>
            <person name="Lyhne E.K."/>
            <person name="Kogle M.E."/>
            <person name="Barry K."/>
            <person name="Clum A."/>
            <person name="Na H."/>
            <person name="Ledsgaard L."/>
            <person name="Lin J."/>
            <person name="Lipzen A."/>
            <person name="Kuo A."/>
            <person name="Riley R."/>
            <person name="Mondo S."/>
            <person name="Labutti K."/>
            <person name="Haridas S."/>
            <person name="Pangalinan J."/>
            <person name="Salamov A.A."/>
            <person name="Simmons B.A."/>
            <person name="Magnuson J.K."/>
            <person name="Chen J."/>
            <person name="Drula E."/>
            <person name="Henrissat B."/>
            <person name="Wiebenga A."/>
            <person name="Lubbers R.J."/>
            <person name="Gomes A.C."/>
            <person name="Makela M.R."/>
            <person name="Stajich J."/>
            <person name="Grigoriev I.V."/>
            <person name="Mortensen U.H."/>
            <person name="De Vries R.P."/>
            <person name="Baker S.E."/>
            <person name="Andersen M.R."/>
        </authorList>
    </citation>
    <scope>NUCLEOTIDE SEQUENCE [LARGE SCALE GENOMIC DNA]</scope>
    <source>
        <strain evidence="6 7">CBS 123904</strain>
    </source>
</reference>
<sequence>MKKSRRRACDGCYIQKIRCVPPKTCLPSERPEEASCRQCQSLGIPCTFDRHIRRAARKAAPSVRQEILAPRPSSSLEEFGEVLSPSQEDTFPVPGNNPCSSRPLNYSGSPLVLEPATHSRESLWASFGLCSRETLDKLLNDYFLTLYTITPIIDRTPFQSYFSHPEACHVAEPEAFALALSVCAYYTSTYPRKFSDYQSHDLTLRLLSHRDFLYKCASFILSLRRLEYFEISTLEKCVTCYFMALTMGAIGLTGRAWLHIMETKYHIQQLGYDSPLVYRGLSAVQSELAKRTYWLYVVAELHEHVGLGEEHALWEPLPPGGLFRQEDFTFLTSLHHVTGTNPQEDGLVSTGLRYLIKLYMNFMRPDDVAECDETSSSSNVYELMRFRVEHALDDVPRALAFYRDCNSHYSTPNRGERDENGFNRASVVRVNLQVTRIWAKSLIFERLVLSKQELDLSFAHSAAVLATRIEIGEELLAFTETADMLSFEANSPSITYKIRRVATPLLRQCSGGQQSLATHASEVLRKILSFLGDLNRFSLQDSQYLEGIEKYQSL</sequence>
<proteinExistence type="predicted"/>
<comment type="caution">
    <text evidence="6">The sequence shown here is derived from an EMBL/GenBank/DDBJ whole genome shotgun (WGS) entry which is preliminary data.</text>
</comment>
<organism evidence="6 7">
    <name type="scientific">Aspergillus pseudoustus</name>
    <dbReference type="NCBI Taxonomy" id="1810923"/>
    <lineage>
        <taxon>Eukaryota</taxon>
        <taxon>Fungi</taxon>
        <taxon>Dikarya</taxon>
        <taxon>Ascomycota</taxon>
        <taxon>Pezizomycotina</taxon>
        <taxon>Eurotiomycetes</taxon>
        <taxon>Eurotiomycetidae</taxon>
        <taxon>Eurotiales</taxon>
        <taxon>Aspergillaceae</taxon>
        <taxon>Aspergillus</taxon>
        <taxon>Aspergillus subgen. Nidulantes</taxon>
    </lineage>
</organism>
<evidence type="ECO:0000256" key="2">
    <source>
        <dbReference type="ARBA" id="ARBA00023125"/>
    </source>
</evidence>
<accession>A0ABR4JLV2</accession>
<dbReference type="InterPro" id="IPR050797">
    <property type="entry name" value="Carb_Metab_Trans_Reg"/>
</dbReference>
<keyword evidence="3" id="KW-0804">Transcription</keyword>
<evidence type="ECO:0000256" key="1">
    <source>
        <dbReference type="ARBA" id="ARBA00023015"/>
    </source>
</evidence>
<evidence type="ECO:0000259" key="5">
    <source>
        <dbReference type="PROSITE" id="PS50048"/>
    </source>
</evidence>
<dbReference type="PANTHER" id="PTHR31668:SF30">
    <property type="entry name" value="ZN(II)2CYS6 TRANSCRIPTION FACTOR (EUROFUNG)"/>
    <property type="match status" value="1"/>
</dbReference>
<dbReference type="EMBL" id="JBFXLU010000114">
    <property type="protein sequence ID" value="KAL2841029.1"/>
    <property type="molecule type" value="Genomic_DNA"/>
</dbReference>
<dbReference type="InterPro" id="IPR001138">
    <property type="entry name" value="Zn2Cys6_DnaBD"/>
</dbReference>
<dbReference type="CDD" id="cd00067">
    <property type="entry name" value="GAL4"/>
    <property type="match status" value="1"/>
</dbReference>
<dbReference type="InterPro" id="IPR036864">
    <property type="entry name" value="Zn2-C6_fun-type_DNA-bd_sf"/>
</dbReference>
<protein>
    <recommendedName>
        <fullName evidence="5">Zn(2)-C6 fungal-type domain-containing protein</fullName>
    </recommendedName>
</protein>
<evidence type="ECO:0000313" key="7">
    <source>
        <dbReference type="Proteomes" id="UP001610446"/>
    </source>
</evidence>
<keyword evidence="4" id="KW-0539">Nucleus</keyword>
<gene>
    <name evidence="6" type="ORF">BJY01DRAFT_217939</name>
</gene>
<dbReference type="SUPFAM" id="SSF57701">
    <property type="entry name" value="Zn2/Cys6 DNA-binding domain"/>
    <property type="match status" value="1"/>
</dbReference>